<dbReference type="Proteomes" id="UP000467841">
    <property type="component" value="Unassembled WGS sequence"/>
</dbReference>
<proteinExistence type="predicted"/>
<organism evidence="2 3">
    <name type="scientific">Microthlaspi erraticum</name>
    <dbReference type="NCBI Taxonomy" id="1685480"/>
    <lineage>
        <taxon>Eukaryota</taxon>
        <taxon>Viridiplantae</taxon>
        <taxon>Streptophyta</taxon>
        <taxon>Embryophyta</taxon>
        <taxon>Tracheophyta</taxon>
        <taxon>Spermatophyta</taxon>
        <taxon>Magnoliopsida</taxon>
        <taxon>eudicotyledons</taxon>
        <taxon>Gunneridae</taxon>
        <taxon>Pentapetalae</taxon>
        <taxon>rosids</taxon>
        <taxon>malvids</taxon>
        <taxon>Brassicales</taxon>
        <taxon>Brassicaceae</taxon>
        <taxon>Coluteocarpeae</taxon>
        <taxon>Microthlaspi</taxon>
    </lineage>
</organism>
<dbReference type="AlphaFoldDB" id="A0A6D2KCM0"/>
<evidence type="ECO:0000313" key="2">
    <source>
        <dbReference type="EMBL" id="CAA7049486.1"/>
    </source>
</evidence>
<keyword evidence="3" id="KW-1185">Reference proteome</keyword>
<sequence length="325" mass="36333">MQVSKSRRSFYLQVLVLAARRTKLRKFGRARRSSRRPKVTILIWKDRYLSHASRRSGMKPFGSTMRPRTYFLPRHVRSKTTSYCELATNQSHKVLSENTSSSCSTPTTTRLCTCSSLVGFINCENLRQSKPAIRGMSSSPLVVAFPPLIGVIVVVSEEGNHLGVQVRLMRRCLVTRRRAGFAPDSNLGAEGGAGIPKDGPEGYNPHAFKTWWNGGSPLMEDQDACGGATWMPKVHPGLGIPLEELTFRTDFDEAAQHHIMSGGKFTALVQKYETALRAAKDKAFVLRREREMAKDVDTMVADLQQDKLVLESKVAALNREIVVRR</sequence>
<keyword evidence="1" id="KW-0175">Coiled coil</keyword>
<dbReference type="OrthoDB" id="10693517at2759"/>
<feature type="coiled-coil region" evidence="1">
    <location>
        <begin position="269"/>
        <end position="320"/>
    </location>
</feature>
<name>A0A6D2KCM0_9BRAS</name>
<comment type="caution">
    <text evidence="2">The sequence shown here is derived from an EMBL/GenBank/DDBJ whole genome shotgun (WGS) entry which is preliminary data.</text>
</comment>
<dbReference type="EMBL" id="CACVBM020001418">
    <property type="protein sequence ID" value="CAA7049486.1"/>
    <property type="molecule type" value="Genomic_DNA"/>
</dbReference>
<evidence type="ECO:0000256" key="1">
    <source>
        <dbReference type="SAM" id="Coils"/>
    </source>
</evidence>
<gene>
    <name evidence="2" type="ORF">MERR_LOCUS36721</name>
</gene>
<reference evidence="2" key="1">
    <citation type="submission" date="2020-01" db="EMBL/GenBank/DDBJ databases">
        <authorList>
            <person name="Mishra B."/>
        </authorList>
    </citation>
    <scope>NUCLEOTIDE SEQUENCE [LARGE SCALE GENOMIC DNA]</scope>
</reference>
<evidence type="ECO:0000313" key="3">
    <source>
        <dbReference type="Proteomes" id="UP000467841"/>
    </source>
</evidence>
<protein>
    <submittedName>
        <fullName evidence="2">Uncharacterized protein</fullName>
    </submittedName>
</protein>
<accession>A0A6D2KCM0</accession>